<accession>A0ACC6TND6</accession>
<dbReference type="EMBL" id="JZWS03000003">
    <property type="protein sequence ID" value="MEW9491299.1"/>
    <property type="molecule type" value="Genomic_DNA"/>
</dbReference>
<name>A0ACC6TND6_9CREN</name>
<dbReference type="Proteomes" id="UP000053480">
    <property type="component" value="Unassembled WGS sequence"/>
</dbReference>
<sequence>MQDFDEAFWSLYRIIEKGTRISLEEFESDKTTNARIREAVRDFVDLVFLVVENKFQGEKDRERIIWELMRENVISAYLAQEIIDILNLVKRLADVDDKVLYGMLVRILEDLEELYFSIKKNINHKT</sequence>
<reference evidence="1" key="1">
    <citation type="submission" date="2024-07" db="EMBL/GenBank/DDBJ databases">
        <title>Metagenome and Metagenome-Assembled Genomes of Archaea from a hot spring from the geothermal field of Los Azufres, Mexico.</title>
        <authorList>
            <person name="Marin-Paredes R."/>
            <person name="Martinez-Romero E."/>
            <person name="Servin-Garciduenas L.E."/>
        </authorList>
    </citation>
    <scope>NUCLEOTIDE SEQUENCE</scope>
    <source>
        <strain evidence="1">AZ1-454</strain>
    </source>
</reference>
<proteinExistence type="predicted"/>
<protein>
    <submittedName>
        <fullName evidence="1">Uncharacterized protein</fullName>
    </submittedName>
</protein>
<gene>
    <name evidence="1" type="ORF">TQ35_0003730</name>
</gene>
<evidence type="ECO:0000313" key="1">
    <source>
        <dbReference type="EMBL" id="MEW9491299.1"/>
    </source>
</evidence>
<organism evidence="1 2">
    <name type="scientific">Candidatus Aramenus sulfurataquae</name>
    <dbReference type="NCBI Taxonomy" id="1326980"/>
    <lineage>
        <taxon>Archaea</taxon>
        <taxon>Thermoproteota</taxon>
        <taxon>Thermoprotei</taxon>
        <taxon>Sulfolobales</taxon>
        <taxon>Sulfolobaceae</taxon>
        <taxon>Candidatus Aramenus</taxon>
    </lineage>
</organism>
<evidence type="ECO:0000313" key="2">
    <source>
        <dbReference type="Proteomes" id="UP000053480"/>
    </source>
</evidence>
<comment type="caution">
    <text evidence="1">The sequence shown here is derived from an EMBL/GenBank/DDBJ whole genome shotgun (WGS) entry which is preliminary data.</text>
</comment>